<sequence>MEHLSSDLGGLEVQNLHKKARESLPNHADVEFPQFPKLPLELQLSGKWPVWSQGYILLKMVDRAIFGASHGTATDQESTHYLIPAKKPEKWYVLYNWTTFDALGRVMTLEWIATATIDAIQVRCSQREITS</sequence>
<proteinExistence type="predicted"/>
<name>A0A9N9KX05_9HELO</name>
<protein>
    <submittedName>
        <fullName evidence="1">Uncharacterized protein</fullName>
    </submittedName>
</protein>
<gene>
    <name evidence="1" type="ORF">HYFRA_00003230</name>
</gene>
<accession>A0A9N9KX05</accession>
<reference evidence="1" key="1">
    <citation type="submission" date="2021-07" db="EMBL/GenBank/DDBJ databases">
        <authorList>
            <person name="Durling M."/>
        </authorList>
    </citation>
    <scope>NUCLEOTIDE SEQUENCE</scope>
</reference>
<evidence type="ECO:0000313" key="2">
    <source>
        <dbReference type="Proteomes" id="UP000696280"/>
    </source>
</evidence>
<keyword evidence="2" id="KW-1185">Reference proteome</keyword>
<dbReference type="AlphaFoldDB" id="A0A9N9KX05"/>
<comment type="caution">
    <text evidence="1">The sequence shown here is derived from an EMBL/GenBank/DDBJ whole genome shotgun (WGS) entry which is preliminary data.</text>
</comment>
<dbReference type="EMBL" id="CAJVRL010000049">
    <property type="protein sequence ID" value="CAG8953037.1"/>
    <property type="molecule type" value="Genomic_DNA"/>
</dbReference>
<evidence type="ECO:0000313" key="1">
    <source>
        <dbReference type="EMBL" id="CAG8953037.1"/>
    </source>
</evidence>
<dbReference type="Proteomes" id="UP000696280">
    <property type="component" value="Unassembled WGS sequence"/>
</dbReference>
<organism evidence="1 2">
    <name type="scientific">Hymenoscyphus fraxineus</name>
    <dbReference type="NCBI Taxonomy" id="746836"/>
    <lineage>
        <taxon>Eukaryota</taxon>
        <taxon>Fungi</taxon>
        <taxon>Dikarya</taxon>
        <taxon>Ascomycota</taxon>
        <taxon>Pezizomycotina</taxon>
        <taxon>Leotiomycetes</taxon>
        <taxon>Helotiales</taxon>
        <taxon>Helotiaceae</taxon>
        <taxon>Hymenoscyphus</taxon>
    </lineage>
</organism>